<dbReference type="Proteomes" id="UP000766486">
    <property type="component" value="Unassembled WGS sequence"/>
</dbReference>
<dbReference type="SMART" id="SM00066">
    <property type="entry name" value="GAL4"/>
    <property type="match status" value="1"/>
</dbReference>
<dbReference type="Pfam" id="PF04082">
    <property type="entry name" value="Fungal_trans"/>
    <property type="match status" value="1"/>
</dbReference>
<organism evidence="4 5">
    <name type="scientific">Bionectria ochroleuca</name>
    <name type="common">Gliocladium roseum</name>
    <dbReference type="NCBI Taxonomy" id="29856"/>
    <lineage>
        <taxon>Eukaryota</taxon>
        <taxon>Fungi</taxon>
        <taxon>Dikarya</taxon>
        <taxon>Ascomycota</taxon>
        <taxon>Pezizomycotina</taxon>
        <taxon>Sordariomycetes</taxon>
        <taxon>Hypocreomycetidae</taxon>
        <taxon>Hypocreales</taxon>
        <taxon>Bionectriaceae</taxon>
        <taxon>Clonostachys</taxon>
    </lineage>
</organism>
<dbReference type="Gene3D" id="4.10.240.10">
    <property type="entry name" value="Zn(2)-C6 fungal-type DNA-binding domain"/>
    <property type="match status" value="1"/>
</dbReference>
<keyword evidence="2" id="KW-0539">Nucleus</keyword>
<dbReference type="InterPro" id="IPR001138">
    <property type="entry name" value="Zn2Cys6_DnaBD"/>
</dbReference>
<dbReference type="CDD" id="cd12148">
    <property type="entry name" value="fungal_TF_MHR"/>
    <property type="match status" value="1"/>
</dbReference>
<dbReference type="CDD" id="cd00067">
    <property type="entry name" value="GAL4"/>
    <property type="match status" value="1"/>
</dbReference>
<proteinExistence type="predicted"/>
<evidence type="ECO:0000259" key="3">
    <source>
        <dbReference type="PROSITE" id="PS50048"/>
    </source>
</evidence>
<dbReference type="EMBL" id="CABFNS010000518">
    <property type="protein sequence ID" value="VUC22138.1"/>
    <property type="molecule type" value="Genomic_DNA"/>
</dbReference>
<comment type="caution">
    <text evidence="4">The sequence shown here is derived from an EMBL/GenBank/DDBJ whole genome shotgun (WGS) entry which is preliminary data.</text>
</comment>
<name>A0ABY6TTZ6_BIOOC</name>
<evidence type="ECO:0000256" key="2">
    <source>
        <dbReference type="ARBA" id="ARBA00023242"/>
    </source>
</evidence>
<dbReference type="InterPro" id="IPR053181">
    <property type="entry name" value="EcdB-like_regulator"/>
</dbReference>
<dbReference type="InterPro" id="IPR007219">
    <property type="entry name" value="XnlR_reg_dom"/>
</dbReference>
<sequence length="605" mass="67348">MESSSKKRAAVACNYCRKRKRKCDGRQPVCTLCEESNGSQCVYQEPPFNGQHEEMGEVFDRLARLEQLVVDLAGNQTAESIPRPTYDSSAPIPFQDSSPANISTVHVSVDTPGALGVTPLAPTPAASAFGLTPGSEHTRSTSTAMTIPIAHSTTTGDLLRSEAFRSLLGEYPPYILTRVESKRAVPPCLSFTSQRNQTSLPDLSDWQTRHLVKAFFDFVGSQHPVLCRPTFESIYEDVIQNETGLTSSTCLVLVVLALGALSQGFELTQSSVETPPGVEFFEPALEYIMSQWLVSFSLDTHLAQAMYLASLYFGYLSRPLQTWRLAHMASTNAQYVLLWGKPSQDMIRLCWALFVLECDILAEHHLPRSGIEQVVENMPFPDCGSPPQSNMLSWLANISSRRLLNRIHHVLYDQSQRDSAASLSFGTREPSSRICQELHSQLHAWYDLLPEPIKPCLDQQTALEEATLAMRFHAAGDIIFRPSLLRALSLSAVNQQIPSYILENAIECLQHCQKYIEAVEFRLEKPSASLEIFLHSELTQNRALASILLLTQASLCPELANNVNNIYDLHSVVISLFEKWAAPDSSIEAMLSIIRAMVAKYRILV</sequence>
<evidence type="ECO:0000313" key="5">
    <source>
        <dbReference type="Proteomes" id="UP000766486"/>
    </source>
</evidence>
<evidence type="ECO:0000256" key="1">
    <source>
        <dbReference type="ARBA" id="ARBA00022723"/>
    </source>
</evidence>
<protein>
    <recommendedName>
        <fullName evidence="3">Zn(2)-C6 fungal-type domain-containing protein</fullName>
    </recommendedName>
</protein>
<evidence type="ECO:0000313" key="4">
    <source>
        <dbReference type="EMBL" id="VUC22138.1"/>
    </source>
</evidence>
<feature type="domain" description="Zn(2)-C6 fungal-type" evidence="3">
    <location>
        <begin position="12"/>
        <end position="43"/>
    </location>
</feature>
<dbReference type="SUPFAM" id="SSF57701">
    <property type="entry name" value="Zn2/Cys6 DNA-binding domain"/>
    <property type="match status" value="1"/>
</dbReference>
<dbReference type="PROSITE" id="PS00463">
    <property type="entry name" value="ZN2_CY6_FUNGAL_1"/>
    <property type="match status" value="1"/>
</dbReference>
<gene>
    <name evidence="4" type="ORF">CLO192961_LOCUS76004</name>
</gene>
<dbReference type="PANTHER" id="PTHR47785">
    <property type="entry name" value="ZN(II)2CYS6 TRANSCRIPTION FACTOR (EUROFUNG)-RELATED-RELATED"/>
    <property type="match status" value="1"/>
</dbReference>
<reference evidence="4 5" key="1">
    <citation type="submission" date="2019-06" db="EMBL/GenBank/DDBJ databases">
        <authorList>
            <person name="Broberg M."/>
        </authorList>
    </citation>
    <scope>NUCLEOTIDE SEQUENCE [LARGE SCALE GENOMIC DNA]</scope>
</reference>
<keyword evidence="5" id="KW-1185">Reference proteome</keyword>
<accession>A0ABY6TTZ6</accession>
<dbReference type="InterPro" id="IPR036864">
    <property type="entry name" value="Zn2-C6_fun-type_DNA-bd_sf"/>
</dbReference>
<dbReference type="Pfam" id="PF00172">
    <property type="entry name" value="Zn_clus"/>
    <property type="match status" value="1"/>
</dbReference>
<dbReference type="PROSITE" id="PS50048">
    <property type="entry name" value="ZN2_CY6_FUNGAL_2"/>
    <property type="match status" value="1"/>
</dbReference>
<keyword evidence="1" id="KW-0479">Metal-binding</keyword>
<feature type="non-terminal residue" evidence="4">
    <location>
        <position position="605"/>
    </location>
</feature>